<dbReference type="InterPro" id="IPR000415">
    <property type="entry name" value="Nitroreductase-like"/>
</dbReference>
<accession>A0A286T4R3</accession>
<organism evidence="3">
    <name type="scientific">Streptomyces anulatus</name>
    <name type="common">Streptomyces chrysomallus</name>
    <dbReference type="NCBI Taxonomy" id="1892"/>
    <lineage>
        <taxon>Bacteria</taxon>
        <taxon>Bacillati</taxon>
        <taxon>Actinomycetota</taxon>
        <taxon>Actinomycetes</taxon>
        <taxon>Kitasatosporales</taxon>
        <taxon>Streptomycetaceae</taxon>
        <taxon>Streptomyces</taxon>
    </lineage>
</organism>
<feature type="region of interest" description="Disordered" evidence="1">
    <location>
        <begin position="84"/>
        <end position="111"/>
    </location>
</feature>
<feature type="compositionally biased region" description="Basic and acidic residues" evidence="1">
    <location>
        <begin position="84"/>
        <end position="99"/>
    </location>
</feature>
<dbReference type="PANTHER" id="PTHR43745">
    <property type="entry name" value="NITROREDUCTASE MJ1384-RELATED"/>
    <property type="match status" value="1"/>
</dbReference>
<dbReference type="PANTHER" id="PTHR43745:SF2">
    <property type="entry name" value="NITROREDUCTASE MJ1384-RELATED"/>
    <property type="match status" value="1"/>
</dbReference>
<dbReference type="GO" id="GO:0016491">
    <property type="term" value="F:oxidoreductase activity"/>
    <property type="evidence" value="ECO:0007669"/>
    <property type="project" value="InterPro"/>
</dbReference>
<gene>
    <name evidence="3" type="primary">tlsP</name>
</gene>
<feature type="domain" description="Nitroreductase" evidence="2">
    <location>
        <begin position="407"/>
        <end position="588"/>
    </location>
</feature>
<dbReference type="Pfam" id="PF00881">
    <property type="entry name" value="Nitroreductase"/>
    <property type="match status" value="1"/>
</dbReference>
<dbReference type="InterPro" id="IPR029479">
    <property type="entry name" value="Nitroreductase"/>
</dbReference>
<feature type="region of interest" description="Disordered" evidence="1">
    <location>
        <begin position="290"/>
        <end position="316"/>
    </location>
</feature>
<dbReference type="SUPFAM" id="SSF55469">
    <property type="entry name" value="FMN-dependent nitroreductase-like"/>
    <property type="match status" value="1"/>
</dbReference>
<evidence type="ECO:0000256" key="1">
    <source>
        <dbReference type="SAM" id="MobiDB-lite"/>
    </source>
</evidence>
<protein>
    <submittedName>
        <fullName evidence="3">FMN-dependent nitroreductase</fullName>
    </submittedName>
</protein>
<evidence type="ECO:0000313" key="3">
    <source>
        <dbReference type="EMBL" id="BBA31818.1"/>
    </source>
</evidence>
<dbReference type="CDD" id="cd02142">
    <property type="entry name" value="McbC_SagB-like_oxidoreductase"/>
    <property type="match status" value="1"/>
</dbReference>
<dbReference type="InterPro" id="IPR052544">
    <property type="entry name" value="Bacteriocin_Proc_Enz"/>
</dbReference>
<dbReference type="Gene3D" id="3.40.109.10">
    <property type="entry name" value="NADH Oxidase"/>
    <property type="match status" value="1"/>
</dbReference>
<dbReference type="EMBL" id="LC318724">
    <property type="protein sequence ID" value="BBA31818.1"/>
    <property type="molecule type" value="Genomic_DNA"/>
</dbReference>
<dbReference type="AlphaFoldDB" id="A0A286T4R3"/>
<dbReference type="InterPro" id="IPR020051">
    <property type="entry name" value="SagB-type_dehydrogenase"/>
</dbReference>
<name>A0A286T4R3_STRAQ</name>
<sequence length="600" mass="65685">MDEDMLRCVTEQGFAARTLPLPLYVRAHAEVLVPAADAGERLDLRAADIPLLDVAVAADRGGALRQLVERAAVLRILRSGHGSLRDSLPDSDGDARAGARDGSPPAVGVGDGHDEAVARAIYQELARRRAESGIEKGTLITGRDQAGGPSGVALRGVDGRIDCYLLGETAGVPAVGAVLRLDRLERPLCAVVCDLWERRGVERAVQAVLREFVVTTLPRRDDTDRAPFPYGDFHDVVAVGETDFETLAPRPPRDETGELRDRLRLHGHRASVRVLGPADRAALVACRLEPTAKSEPSAESESEPVRRPTTGIEDDWRPRDVAALGLRAPRQLSLTYERDDVRIGRVYHENSKMRTAYGTLPVVDIAEMSPPARRLLGQAYRDFGHARRQYPMRPSGQPRLLTLDQVVRRRRSWAAMGDGELTRAELAHLLTLSYGTTGAAVAGQDLRLPLRATPSAGGLYSSDLFVLVDRVTDVEPGLYYFHPGKRLLQLVDDERTLAEVAEYTGYRERAGEAAAMVVYVGAFRRNQWKYRERGYRTVLLDCGHLAQSVVTTATSLGLVAHPMIAFVDDYFNAYVGVDGVEDAVLYLTLLGPRRTGDEAA</sequence>
<reference evidence="3" key="1">
    <citation type="journal article" date="2017" name="Sci. Rep.">
        <title>Identification of a gene cluster for telomestatin biosynthesis and heterologous expression using a specific promoter in a clean host.</title>
        <authorList>
            <person name="Amagai K."/>
            <person name="Ikeda H."/>
            <person name="Hashimoto J."/>
            <person name="Kozone I."/>
            <person name="Izumikawa M."/>
            <person name="Kudo F."/>
            <person name="Eguchi T."/>
            <person name="Nakamura T."/>
            <person name="Osada H."/>
            <person name="Takahashi S."/>
            <person name="Shin-ya K."/>
        </authorList>
    </citation>
    <scope>NUCLEOTIDE SEQUENCE</scope>
    <source>
        <strain evidence="3">3533-SV4</strain>
    </source>
</reference>
<evidence type="ECO:0000259" key="2">
    <source>
        <dbReference type="Pfam" id="PF00881"/>
    </source>
</evidence>
<proteinExistence type="predicted"/>
<dbReference type="NCBIfam" id="TIGR03605">
    <property type="entry name" value="antibiot_sagB"/>
    <property type="match status" value="1"/>
</dbReference>